<reference evidence="4" key="1">
    <citation type="submission" date="2017-02" db="EMBL/GenBank/DDBJ databases">
        <authorList>
            <person name="Tafer H."/>
            <person name="Lopandic K."/>
        </authorList>
    </citation>
    <scope>NUCLEOTIDE SEQUENCE [LARGE SCALE GENOMIC DNA]</scope>
    <source>
        <strain evidence="4">CBS 366.77</strain>
    </source>
</reference>
<dbReference type="STRING" id="2070753.A0A3A2ZZQ8"/>
<keyword evidence="4" id="KW-1185">Reference proteome</keyword>
<evidence type="ECO:0000259" key="2">
    <source>
        <dbReference type="Pfam" id="PF12697"/>
    </source>
</evidence>
<comment type="caution">
    <text evidence="3">The sequence shown here is derived from an EMBL/GenBank/DDBJ whole genome shotgun (WGS) entry which is preliminary data.</text>
</comment>
<dbReference type="AlphaFoldDB" id="A0A3A2ZZQ8"/>
<keyword evidence="1" id="KW-0812">Transmembrane</keyword>
<dbReference type="PANTHER" id="PTHR12277:SF81">
    <property type="entry name" value="PROTEIN ABHD13"/>
    <property type="match status" value="1"/>
</dbReference>
<dbReference type="Gene3D" id="3.40.50.1820">
    <property type="entry name" value="alpha/beta hydrolase"/>
    <property type="match status" value="1"/>
</dbReference>
<dbReference type="EMBL" id="MVGC01000123">
    <property type="protein sequence ID" value="RJE23395.1"/>
    <property type="molecule type" value="Genomic_DNA"/>
</dbReference>
<keyword evidence="1" id="KW-1133">Transmembrane helix</keyword>
<organism evidence="3 4">
    <name type="scientific">Aspergillus sclerotialis</name>
    <dbReference type="NCBI Taxonomy" id="2070753"/>
    <lineage>
        <taxon>Eukaryota</taxon>
        <taxon>Fungi</taxon>
        <taxon>Dikarya</taxon>
        <taxon>Ascomycota</taxon>
        <taxon>Pezizomycotina</taxon>
        <taxon>Eurotiomycetes</taxon>
        <taxon>Eurotiomycetidae</taxon>
        <taxon>Eurotiales</taxon>
        <taxon>Aspergillaceae</taxon>
        <taxon>Aspergillus</taxon>
        <taxon>Aspergillus subgen. Polypaecilum</taxon>
    </lineage>
</organism>
<dbReference type="Proteomes" id="UP000266188">
    <property type="component" value="Unassembled WGS sequence"/>
</dbReference>
<proteinExistence type="predicted"/>
<evidence type="ECO:0000313" key="3">
    <source>
        <dbReference type="EMBL" id="RJE23395.1"/>
    </source>
</evidence>
<name>A0A3A2ZZQ8_9EURO</name>
<keyword evidence="1" id="KW-0472">Membrane</keyword>
<evidence type="ECO:0000313" key="4">
    <source>
        <dbReference type="Proteomes" id="UP000266188"/>
    </source>
</evidence>
<evidence type="ECO:0000256" key="1">
    <source>
        <dbReference type="SAM" id="Phobius"/>
    </source>
</evidence>
<dbReference type="Pfam" id="PF12697">
    <property type="entry name" value="Abhydrolase_6"/>
    <property type="match status" value="1"/>
</dbReference>
<dbReference type="OrthoDB" id="446723at2759"/>
<dbReference type="InterPro" id="IPR029058">
    <property type="entry name" value="AB_hydrolase_fold"/>
</dbReference>
<gene>
    <name evidence="3" type="ORF">PHISCL_04291</name>
</gene>
<feature type="domain" description="AB hydrolase-1" evidence="2">
    <location>
        <begin position="126"/>
        <end position="274"/>
    </location>
</feature>
<protein>
    <recommendedName>
        <fullName evidence="2">AB hydrolase-1 domain-containing protein</fullName>
    </recommendedName>
</protein>
<accession>A0A3A2ZZQ8</accession>
<dbReference type="InterPro" id="IPR000073">
    <property type="entry name" value="AB_hydrolase_1"/>
</dbReference>
<dbReference type="PANTHER" id="PTHR12277">
    <property type="entry name" value="ALPHA/BETA HYDROLASE DOMAIN-CONTAINING PROTEIN"/>
    <property type="match status" value="1"/>
</dbReference>
<sequence length="417" mass="45515">MVELQSIFKKAYWSLAAGGLAYVAFIFALTYPEIQRFCLYANKINPAYWQNVNNVEPFGFLKTQVQPFNLETPDKETLYGWHILPPHLCLEHEEELAANAPSGPPEDYTKTPAFKILANNPNARVVVVFHGNAAHIGSAQRPQVYRSVLGLSTPSNPVHVFAIDYRGFGISTGTPTEEGVITDGISLLNFLTAGPYQISPSQIVIMGQSLGTAVTAAVAERFAFGSPDPSVAQPVLKNPDPFAGVILLASFSTVPSLIESYSFKGITPPLLSPLIGYPRVQKWVMGNIVDHWDTASRVARLTGVGPSSGDDELAGYGEKELDLSIVHAIDDFEIPWYEGKRVWQAAVGEGIDNKPGEVVYELKEADGPGEVRVWENKPGKKHGPVKRVRWERVGYGGHNRVATFSVAALAVLRAFEA</sequence>
<dbReference type="SUPFAM" id="SSF53474">
    <property type="entry name" value="alpha/beta-Hydrolases"/>
    <property type="match status" value="1"/>
</dbReference>
<feature type="transmembrane region" description="Helical" evidence="1">
    <location>
        <begin position="12"/>
        <end position="31"/>
    </location>
</feature>